<reference evidence="2" key="2">
    <citation type="journal article" date="2023" name="IMA Fungus">
        <title>Comparative genomic study of the Penicillium genus elucidates a diverse pangenome and 15 lateral gene transfer events.</title>
        <authorList>
            <person name="Petersen C."/>
            <person name="Sorensen T."/>
            <person name="Nielsen M.R."/>
            <person name="Sondergaard T.E."/>
            <person name="Sorensen J.L."/>
            <person name="Fitzpatrick D.A."/>
            <person name="Frisvad J.C."/>
            <person name="Nielsen K.L."/>
        </authorList>
    </citation>
    <scope>NUCLEOTIDE SEQUENCE</scope>
    <source>
        <strain evidence="2">IBT 35673</strain>
    </source>
</reference>
<dbReference type="Gene3D" id="3.30.530.20">
    <property type="match status" value="1"/>
</dbReference>
<comment type="caution">
    <text evidence="2">The sequence shown here is derived from an EMBL/GenBank/DDBJ whole genome shotgun (WGS) entry which is preliminary data.</text>
</comment>
<feature type="compositionally biased region" description="Low complexity" evidence="1">
    <location>
        <begin position="63"/>
        <end position="76"/>
    </location>
</feature>
<proteinExistence type="predicted"/>
<gene>
    <name evidence="2" type="ORF">N7452_007289</name>
</gene>
<dbReference type="AlphaFoldDB" id="A0A9W9UDT8"/>
<name>A0A9W9UDT8_PENBR</name>
<organism evidence="2 3">
    <name type="scientific">Penicillium brevicompactum</name>
    <dbReference type="NCBI Taxonomy" id="5074"/>
    <lineage>
        <taxon>Eukaryota</taxon>
        <taxon>Fungi</taxon>
        <taxon>Dikarya</taxon>
        <taxon>Ascomycota</taxon>
        <taxon>Pezizomycotina</taxon>
        <taxon>Eurotiomycetes</taxon>
        <taxon>Eurotiomycetidae</taxon>
        <taxon>Eurotiales</taxon>
        <taxon>Aspergillaceae</taxon>
        <taxon>Penicillium</taxon>
    </lineage>
</organism>
<evidence type="ECO:0000256" key="1">
    <source>
        <dbReference type="SAM" id="MobiDB-lite"/>
    </source>
</evidence>
<reference evidence="2" key="1">
    <citation type="submission" date="2022-12" db="EMBL/GenBank/DDBJ databases">
        <authorList>
            <person name="Petersen C."/>
        </authorList>
    </citation>
    <scope>NUCLEOTIDE SEQUENCE</scope>
    <source>
        <strain evidence="2">IBT 35673</strain>
    </source>
</reference>
<dbReference type="Pfam" id="PF10604">
    <property type="entry name" value="Polyketide_cyc2"/>
    <property type="match status" value="1"/>
</dbReference>
<dbReference type="Proteomes" id="UP001147695">
    <property type="component" value="Unassembled WGS sequence"/>
</dbReference>
<feature type="region of interest" description="Disordered" evidence="1">
    <location>
        <begin position="61"/>
        <end position="90"/>
    </location>
</feature>
<protein>
    <recommendedName>
        <fullName evidence="4">Polyketide cyclase/dehydrase</fullName>
    </recommendedName>
</protein>
<accession>A0A9W9UDT8</accession>
<dbReference type="InterPro" id="IPR023393">
    <property type="entry name" value="START-like_dom_sf"/>
</dbReference>
<evidence type="ECO:0000313" key="2">
    <source>
        <dbReference type="EMBL" id="KAJ5334886.1"/>
    </source>
</evidence>
<evidence type="ECO:0008006" key="4">
    <source>
        <dbReference type="Google" id="ProtNLM"/>
    </source>
</evidence>
<dbReference type="CDD" id="cd07822">
    <property type="entry name" value="SRPBCC_4"/>
    <property type="match status" value="1"/>
</dbReference>
<feature type="compositionally biased region" description="Polar residues" evidence="1">
    <location>
        <begin position="81"/>
        <end position="90"/>
    </location>
</feature>
<evidence type="ECO:0000313" key="3">
    <source>
        <dbReference type="Proteomes" id="UP001147695"/>
    </source>
</evidence>
<dbReference type="SUPFAM" id="SSF55961">
    <property type="entry name" value="Bet v1-like"/>
    <property type="match status" value="1"/>
</dbReference>
<dbReference type="EMBL" id="JAPZBQ010000004">
    <property type="protein sequence ID" value="KAJ5334886.1"/>
    <property type="molecule type" value="Genomic_DNA"/>
</dbReference>
<sequence>MATLSDPSNASRATPNIPVEKASLHIGSSTFITAPSPKVWAALTDTSTWPTWNSFVPHVTIRSQPTEPTPTTSAQPPSQPNAPTTTSLSPILQKGTRFTFHVRMDPTSTSEKPQPATDVHLLISEFSPPNPETGSVGRIVWTGDYDAPGTMSRSLLMAERVHEIMDVEGGTEVRNWEAQVGWVVFMVRMMYGVRLQANFELWVADLKRFVESADGN</sequence>
<dbReference type="InterPro" id="IPR019587">
    <property type="entry name" value="Polyketide_cyclase/dehydratase"/>
</dbReference>